<feature type="domain" description="Gfo/Idh/MocA-like oxidoreductase N-terminal" evidence="1">
    <location>
        <begin position="11"/>
        <end position="139"/>
    </location>
</feature>
<sequence length="389" mass="42621">MTSRQPQLPLRLGIIGLSASATTSWASAAHLPGLLSDHGKRDYTIKALCNSSVEAARNAIETYKLPPDVKAYGTPEDLAADNDIDVVICSTRVDKHYETILPSVRAGKKVYVEWPIASNSKQIEELVQAAKSSGAKVAVSLQGRWVPPVAKIREIVKSGTLGRVLSSSISAFGGTNNRNGLPPGLDYFLDWKVGGNIITIGFGHLIDFTLSALGDFVPGTTSARTQIQWQENNIVDPKTKEVVRTAKSDVPDLISVHGELTSPSGNLMPGATLSAQYRRGQPFKGEPSLLWHINCERGEIRLRSMNGAALQATGYDNPPQVQIHHFHNDTVEDIKWEWEKEQLDVPVFTRGIMSCLYAFAESETDGWVSIEDVAHRAEQINAWVTKGKW</sequence>
<comment type="caution">
    <text evidence="3">The sequence shown here is derived from an EMBL/GenBank/DDBJ whole genome shotgun (WGS) entry which is preliminary data.</text>
</comment>
<evidence type="ECO:0000313" key="3">
    <source>
        <dbReference type="EMBL" id="CAF9915844.1"/>
    </source>
</evidence>
<dbReference type="PANTHER" id="PTHR43708">
    <property type="entry name" value="CONSERVED EXPRESSED OXIDOREDUCTASE (EUROFUNG)"/>
    <property type="match status" value="1"/>
</dbReference>
<dbReference type="InterPro" id="IPR051317">
    <property type="entry name" value="Gfo/Idh/MocA_oxidoreduct"/>
</dbReference>
<dbReference type="PANTHER" id="PTHR43708:SF1">
    <property type="entry name" value="GALACTOSE_LACTOSE METABOLISM REGULATORY PROTEIN GAL80"/>
    <property type="match status" value="1"/>
</dbReference>
<dbReference type="InterPro" id="IPR036291">
    <property type="entry name" value="NAD(P)-bd_dom_sf"/>
</dbReference>
<protein>
    <recommendedName>
        <fullName evidence="5">Oxidoreductase</fullName>
    </recommendedName>
</protein>
<reference evidence="3" key="1">
    <citation type="submission" date="2021-03" db="EMBL/GenBank/DDBJ databases">
        <authorList>
            <person name="Tagirdzhanova G."/>
        </authorList>
    </citation>
    <scope>NUCLEOTIDE SEQUENCE</scope>
</reference>
<dbReference type="OrthoDB" id="446809at2759"/>
<accession>A0A8H3F0G1</accession>
<dbReference type="SUPFAM" id="SSF51735">
    <property type="entry name" value="NAD(P)-binding Rossmann-fold domains"/>
    <property type="match status" value="1"/>
</dbReference>
<gene>
    <name evidence="3" type="ORF">GOMPHAMPRED_000867</name>
</gene>
<dbReference type="Pfam" id="PF01408">
    <property type="entry name" value="GFO_IDH_MocA"/>
    <property type="match status" value="1"/>
</dbReference>
<evidence type="ECO:0000313" key="4">
    <source>
        <dbReference type="Proteomes" id="UP000664169"/>
    </source>
</evidence>
<keyword evidence="4" id="KW-1185">Reference proteome</keyword>
<dbReference type="EMBL" id="CAJPDQ010000010">
    <property type="protein sequence ID" value="CAF9915844.1"/>
    <property type="molecule type" value="Genomic_DNA"/>
</dbReference>
<dbReference type="AlphaFoldDB" id="A0A8H3F0G1"/>
<feature type="domain" description="Gal80p-like C-terminal" evidence="2">
    <location>
        <begin position="147"/>
        <end position="304"/>
    </location>
</feature>
<proteinExistence type="predicted"/>
<dbReference type="Gene3D" id="3.30.360.10">
    <property type="entry name" value="Dihydrodipicolinate Reductase, domain 2"/>
    <property type="match status" value="1"/>
</dbReference>
<dbReference type="Pfam" id="PF22685">
    <property type="entry name" value="Gal80p_C-like"/>
    <property type="match status" value="1"/>
</dbReference>
<dbReference type="SUPFAM" id="SSF55347">
    <property type="entry name" value="Glyceraldehyde-3-phosphate dehydrogenase-like, C-terminal domain"/>
    <property type="match status" value="1"/>
</dbReference>
<dbReference type="InterPro" id="IPR000683">
    <property type="entry name" value="Gfo/Idh/MocA-like_OxRdtase_N"/>
</dbReference>
<dbReference type="InterPro" id="IPR055080">
    <property type="entry name" value="Gal80p-like_C"/>
</dbReference>
<organism evidence="3 4">
    <name type="scientific">Gomphillus americanus</name>
    <dbReference type="NCBI Taxonomy" id="1940652"/>
    <lineage>
        <taxon>Eukaryota</taxon>
        <taxon>Fungi</taxon>
        <taxon>Dikarya</taxon>
        <taxon>Ascomycota</taxon>
        <taxon>Pezizomycotina</taxon>
        <taxon>Lecanoromycetes</taxon>
        <taxon>OSLEUM clade</taxon>
        <taxon>Ostropomycetidae</taxon>
        <taxon>Ostropales</taxon>
        <taxon>Graphidaceae</taxon>
        <taxon>Gomphilloideae</taxon>
        <taxon>Gomphillus</taxon>
    </lineage>
</organism>
<evidence type="ECO:0000259" key="2">
    <source>
        <dbReference type="Pfam" id="PF22685"/>
    </source>
</evidence>
<dbReference type="GO" id="GO:0000166">
    <property type="term" value="F:nucleotide binding"/>
    <property type="evidence" value="ECO:0007669"/>
    <property type="project" value="InterPro"/>
</dbReference>
<name>A0A8H3F0G1_9LECA</name>
<evidence type="ECO:0008006" key="5">
    <source>
        <dbReference type="Google" id="ProtNLM"/>
    </source>
</evidence>
<dbReference type="Gene3D" id="3.40.50.720">
    <property type="entry name" value="NAD(P)-binding Rossmann-like Domain"/>
    <property type="match status" value="1"/>
</dbReference>
<dbReference type="Proteomes" id="UP000664169">
    <property type="component" value="Unassembled WGS sequence"/>
</dbReference>
<evidence type="ECO:0000259" key="1">
    <source>
        <dbReference type="Pfam" id="PF01408"/>
    </source>
</evidence>